<evidence type="ECO:0000256" key="1">
    <source>
        <dbReference type="ARBA" id="ARBA00004651"/>
    </source>
</evidence>
<dbReference type="InterPro" id="IPR000522">
    <property type="entry name" value="ABC_transptr_permease_BtuC"/>
</dbReference>
<evidence type="ECO:0000313" key="9">
    <source>
        <dbReference type="EMBL" id="QIH42754.1"/>
    </source>
</evidence>
<feature type="transmembrane region" description="Helical" evidence="8">
    <location>
        <begin position="285"/>
        <end position="307"/>
    </location>
</feature>
<reference evidence="9 10" key="1">
    <citation type="submission" date="2020-02" db="EMBL/GenBank/DDBJ databases">
        <title>A complete genome of a marine bacterium Vibrio sp. ZWAL4003 isolated from the mangrove sediment with the ability to degrade polysaccharides.</title>
        <authorList>
            <person name="Wu J."/>
            <person name="Qu W."/>
            <person name="Zeng R."/>
        </authorList>
    </citation>
    <scope>NUCLEOTIDE SEQUENCE [LARGE SCALE GENOMIC DNA]</scope>
    <source>
        <strain evidence="9 10">ZWAL4003</strain>
    </source>
</reference>
<keyword evidence="3" id="KW-0813">Transport</keyword>
<accession>A0A6G7CKZ8</accession>
<dbReference type="Gene3D" id="1.10.3470.10">
    <property type="entry name" value="ABC transporter involved in vitamin B12 uptake, BtuC"/>
    <property type="match status" value="1"/>
</dbReference>
<dbReference type="SUPFAM" id="SSF81345">
    <property type="entry name" value="ABC transporter involved in vitamin B12 uptake, BtuC"/>
    <property type="match status" value="1"/>
</dbReference>
<organism evidence="9 10">
    <name type="scientific">Vibrio ziniensis</name>
    <dbReference type="NCBI Taxonomy" id="2711221"/>
    <lineage>
        <taxon>Bacteria</taxon>
        <taxon>Pseudomonadati</taxon>
        <taxon>Pseudomonadota</taxon>
        <taxon>Gammaproteobacteria</taxon>
        <taxon>Vibrionales</taxon>
        <taxon>Vibrionaceae</taxon>
        <taxon>Vibrio</taxon>
    </lineage>
</organism>
<name>A0A6G7CKZ8_9VIBR</name>
<evidence type="ECO:0000256" key="4">
    <source>
        <dbReference type="ARBA" id="ARBA00022475"/>
    </source>
</evidence>
<feature type="transmembrane region" description="Helical" evidence="8">
    <location>
        <begin position="97"/>
        <end position="118"/>
    </location>
</feature>
<dbReference type="Proteomes" id="UP000503003">
    <property type="component" value="Chromosome 1"/>
</dbReference>
<keyword evidence="10" id="KW-1185">Reference proteome</keyword>
<proteinExistence type="inferred from homology"/>
<dbReference type="PANTHER" id="PTHR30472">
    <property type="entry name" value="FERRIC ENTEROBACTIN TRANSPORT SYSTEM PERMEASE PROTEIN"/>
    <property type="match status" value="1"/>
</dbReference>
<keyword evidence="4" id="KW-1003">Cell membrane</keyword>
<sequence>MSVLSGHKSSTYYLGLVLLLAAAILCAFVGLFFGSRHIAPEVTWQALTHYSATNSEHLIVHHLRLPRAMLALVVGLAIGAAGVLMQTLTRNPLAEPGLLGVNSGATFAVVLAIAVFGLTDIHHYMWFSIIGAAFAGAIIYLLAGLSRGVNPVKVVLSGIAMSVILLSLTQIITVNSQEEAFNQFRHWAVGSLQGRGFDVLYPISIVVFIGLTYTLCLAKELNTVSLGRDVSQSLGVNQTSVWLRASIAITVLAGSATAAVGPLNFIGLTAPHIARFFVGSEHKWLLPYSMVISALLISIADTVGKVLVSPDEISVGIMTALLGGPIFVLLVRKWRMTEL</sequence>
<comment type="similarity">
    <text evidence="2">Belongs to the binding-protein-dependent transport system permease family. FecCD subfamily.</text>
</comment>
<feature type="transmembrane region" description="Helical" evidence="8">
    <location>
        <begin position="124"/>
        <end position="142"/>
    </location>
</feature>
<evidence type="ECO:0000256" key="2">
    <source>
        <dbReference type="ARBA" id="ARBA00007935"/>
    </source>
</evidence>
<dbReference type="Pfam" id="PF01032">
    <property type="entry name" value="FecCD"/>
    <property type="match status" value="1"/>
</dbReference>
<keyword evidence="7 8" id="KW-0472">Membrane</keyword>
<dbReference type="EMBL" id="CP049331">
    <property type="protein sequence ID" value="QIH42754.1"/>
    <property type="molecule type" value="Genomic_DNA"/>
</dbReference>
<feature type="transmembrane region" description="Helical" evidence="8">
    <location>
        <begin position="313"/>
        <end position="331"/>
    </location>
</feature>
<dbReference type="GO" id="GO:0033214">
    <property type="term" value="P:siderophore-iron import into cell"/>
    <property type="evidence" value="ECO:0007669"/>
    <property type="project" value="TreeGrafter"/>
</dbReference>
<dbReference type="AlphaFoldDB" id="A0A6G7CKZ8"/>
<evidence type="ECO:0000313" key="10">
    <source>
        <dbReference type="Proteomes" id="UP000503003"/>
    </source>
</evidence>
<dbReference type="InterPro" id="IPR037294">
    <property type="entry name" value="ABC_BtuC-like"/>
</dbReference>
<gene>
    <name evidence="9" type="ORF">G5S32_12510</name>
</gene>
<protein>
    <submittedName>
        <fullName evidence="9">Iron ABC transporter permease</fullName>
    </submittedName>
</protein>
<keyword evidence="6 8" id="KW-1133">Transmembrane helix</keyword>
<dbReference type="PANTHER" id="PTHR30472:SF1">
    <property type="entry name" value="FE(3+) DICITRATE TRANSPORT SYSTEM PERMEASE PROTEIN FECC-RELATED"/>
    <property type="match status" value="1"/>
</dbReference>
<feature type="transmembrane region" description="Helical" evidence="8">
    <location>
        <begin position="68"/>
        <end position="85"/>
    </location>
</feature>
<evidence type="ECO:0000256" key="7">
    <source>
        <dbReference type="ARBA" id="ARBA00023136"/>
    </source>
</evidence>
<comment type="subcellular location">
    <subcellularLocation>
        <location evidence="1">Cell membrane</location>
        <topology evidence="1">Multi-pass membrane protein</topology>
    </subcellularLocation>
</comment>
<feature type="transmembrane region" description="Helical" evidence="8">
    <location>
        <begin position="12"/>
        <end position="33"/>
    </location>
</feature>
<dbReference type="KEGG" id="vzi:G5S32_12510"/>
<evidence type="ECO:0000256" key="6">
    <source>
        <dbReference type="ARBA" id="ARBA00022989"/>
    </source>
</evidence>
<evidence type="ECO:0000256" key="8">
    <source>
        <dbReference type="SAM" id="Phobius"/>
    </source>
</evidence>
<dbReference type="GO" id="GO:0005886">
    <property type="term" value="C:plasma membrane"/>
    <property type="evidence" value="ECO:0007669"/>
    <property type="project" value="UniProtKB-SubCell"/>
</dbReference>
<evidence type="ECO:0000256" key="3">
    <source>
        <dbReference type="ARBA" id="ARBA00022448"/>
    </source>
</evidence>
<dbReference type="RefSeq" id="WP_165312309.1">
    <property type="nucleotide sequence ID" value="NZ_CP049331.1"/>
</dbReference>
<feature type="transmembrane region" description="Helical" evidence="8">
    <location>
        <begin position="199"/>
        <end position="218"/>
    </location>
</feature>
<dbReference type="FunFam" id="1.10.3470.10:FF:000001">
    <property type="entry name" value="Vitamin B12 ABC transporter permease BtuC"/>
    <property type="match status" value="1"/>
</dbReference>
<dbReference type="CDD" id="cd06550">
    <property type="entry name" value="TM_ABC_iron-siderophores_like"/>
    <property type="match status" value="1"/>
</dbReference>
<evidence type="ECO:0000256" key="5">
    <source>
        <dbReference type="ARBA" id="ARBA00022692"/>
    </source>
</evidence>
<feature type="transmembrane region" description="Helical" evidence="8">
    <location>
        <begin position="154"/>
        <end position="172"/>
    </location>
</feature>
<dbReference type="GO" id="GO:0022857">
    <property type="term" value="F:transmembrane transporter activity"/>
    <property type="evidence" value="ECO:0007669"/>
    <property type="project" value="InterPro"/>
</dbReference>
<keyword evidence="5 8" id="KW-0812">Transmembrane</keyword>